<sequence>MFRAKRPKRGKAERSGEVEPTKLTKTSKPVAVSRFFSLVLLVGLFIAHLFPAQAQSYPQISLLTFGPGEELYASFGHTAIRVYDPVRGQDMTYGWGGFRFSENNFYVKFLRGTLPYYIDAYEMNLMVYAYQTENRTIREQILNLSPTQTQQLLQVLETNMRPENRTYQYKFFYDNCATRPRDVISQACGDSLTIPSRSVSTGKSYRDWMNDYLGEQPWAQLGMNLAIGRPADVITTGWQAMYLPTNVHDQFAHATIRQADGRVAPAVAQDRMVFQAARTFRKEVPFIFDPNVVFALLTIAVSVFSIRRYRDGKLDRWLDRLLFGVSGFLGWFLFLLWVGTDHGVTAWNPTLLWLMPLHLPLIYWATGPTSTTARRRTYFLVTAGLIVTGLIVSNVPGGADTLFGLMLLIRCLLNAQMAGRPERAVARVA</sequence>
<protein>
    <submittedName>
        <fullName evidence="5">DUF4105 domain-containing protein</fullName>
    </submittedName>
</protein>
<accession>A0A418MAP4</accession>
<keyword evidence="2" id="KW-1133">Transmembrane helix</keyword>
<evidence type="ECO:0000256" key="1">
    <source>
        <dbReference type="SAM" id="MobiDB-lite"/>
    </source>
</evidence>
<evidence type="ECO:0000256" key="2">
    <source>
        <dbReference type="SAM" id="Phobius"/>
    </source>
</evidence>
<evidence type="ECO:0000259" key="3">
    <source>
        <dbReference type="Pfam" id="PF13387"/>
    </source>
</evidence>
<keyword evidence="6" id="KW-1185">Reference proteome</keyword>
<proteinExistence type="predicted"/>
<evidence type="ECO:0000313" key="5">
    <source>
        <dbReference type="EMBL" id="RIV23457.1"/>
    </source>
</evidence>
<dbReference type="InterPro" id="IPR057436">
    <property type="entry name" value="5TMH_Lnb"/>
</dbReference>
<organism evidence="5 6">
    <name type="scientific">Fibrisoma montanum</name>
    <dbReference type="NCBI Taxonomy" id="2305895"/>
    <lineage>
        <taxon>Bacteria</taxon>
        <taxon>Pseudomonadati</taxon>
        <taxon>Bacteroidota</taxon>
        <taxon>Cytophagia</taxon>
        <taxon>Cytophagales</taxon>
        <taxon>Spirosomataceae</taxon>
        <taxon>Fibrisoma</taxon>
    </lineage>
</organism>
<feature type="transmembrane region" description="Helical" evidence="2">
    <location>
        <begin position="321"/>
        <end position="340"/>
    </location>
</feature>
<name>A0A418MAP4_9BACT</name>
<evidence type="ECO:0000313" key="6">
    <source>
        <dbReference type="Proteomes" id="UP000283523"/>
    </source>
</evidence>
<feature type="transmembrane region" description="Helical" evidence="2">
    <location>
        <begin position="346"/>
        <end position="365"/>
    </location>
</feature>
<dbReference type="EMBL" id="QXED01000003">
    <property type="protein sequence ID" value="RIV23457.1"/>
    <property type="molecule type" value="Genomic_DNA"/>
</dbReference>
<comment type="caution">
    <text evidence="5">The sequence shown here is derived from an EMBL/GenBank/DDBJ whole genome shotgun (WGS) entry which is preliminary data.</text>
</comment>
<feature type="domain" description="Lnb-like transmembrane" evidence="4">
    <location>
        <begin position="287"/>
        <end position="415"/>
    </location>
</feature>
<feature type="domain" description="Lnb N-terminal periplasmic" evidence="3">
    <location>
        <begin position="59"/>
        <end position="189"/>
    </location>
</feature>
<keyword evidence="2" id="KW-0472">Membrane</keyword>
<dbReference type="AlphaFoldDB" id="A0A418MAP4"/>
<dbReference type="Proteomes" id="UP000283523">
    <property type="component" value="Unassembled WGS sequence"/>
</dbReference>
<reference evidence="5 6" key="1">
    <citation type="submission" date="2018-08" db="EMBL/GenBank/DDBJ databases">
        <title>Fibrisoma montanum sp. nov., isolated from Danxia mountain soil.</title>
        <authorList>
            <person name="Huang Y."/>
        </authorList>
    </citation>
    <scope>NUCLEOTIDE SEQUENCE [LARGE SCALE GENOMIC DNA]</scope>
    <source>
        <strain evidence="5 6">HYT19</strain>
    </source>
</reference>
<feature type="transmembrane region" description="Helical" evidence="2">
    <location>
        <begin position="377"/>
        <end position="395"/>
    </location>
</feature>
<dbReference type="Pfam" id="PF25221">
    <property type="entry name" value="5TMH_Lnb"/>
    <property type="match status" value="1"/>
</dbReference>
<feature type="region of interest" description="Disordered" evidence="1">
    <location>
        <begin position="1"/>
        <end position="23"/>
    </location>
</feature>
<gene>
    <name evidence="5" type="ORF">DYU11_10675</name>
</gene>
<dbReference type="Pfam" id="PF13387">
    <property type="entry name" value="Lnb_N"/>
    <property type="match status" value="1"/>
</dbReference>
<keyword evidence="2" id="KW-0812">Transmembrane</keyword>
<feature type="transmembrane region" description="Helical" evidence="2">
    <location>
        <begin position="292"/>
        <end position="309"/>
    </location>
</feature>
<evidence type="ECO:0000259" key="4">
    <source>
        <dbReference type="Pfam" id="PF25221"/>
    </source>
</evidence>
<feature type="compositionally biased region" description="Basic and acidic residues" evidence="1">
    <location>
        <begin position="10"/>
        <end position="22"/>
    </location>
</feature>
<dbReference type="OrthoDB" id="319167at2"/>
<dbReference type="InterPro" id="IPR025178">
    <property type="entry name" value="Lnb_N"/>
</dbReference>